<organism evidence="1 2">
    <name type="scientific">Winogradskyella litorisediminis</name>
    <dbReference type="NCBI Taxonomy" id="1156618"/>
    <lineage>
        <taxon>Bacteria</taxon>
        <taxon>Pseudomonadati</taxon>
        <taxon>Bacteroidota</taxon>
        <taxon>Flavobacteriia</taxon>
        <taxon>Flavobacteriales</taxon>
        <taxon>Flavobacteriaceae</taxon>
        <taxon>Winogradskyella</taxon>
    </lineage>
</organism>
<comment type="caution">
    <text evidence="1">The sequence shown here is derived from an EMBL/GenBank/DDBJ whole genome shotgun (WGS) entry which is preliminary data.</text>
</comment>
<evidence type="ECO:0000313" key="1">
    <source>
        <dbReference type="EMBL" id="MFD1063182.1"/>
    </source>
</evidence>
<dbReference type="RefSeq" id="WP_386129705.1">
    <property type="nucleotide sequence ID" value="NZ_JBHTJL010000009.1"/>
</dbReference>
<proteinExistence type="predicted"/>
<reference evidence="2" key="1">
    <citation type="journal article" date="2019" name="Int. J. Syst. Evol. Microbiol.">
        <title>The Global Catalogue of Microorganisms (GCM) 10K type strain sequencing project: providing services to taxonomists for standard genome sequencing and annotation.</title>
        <authorList>
            <consortium name="The Broad Institute Genomics Platform"/>
            <consortium name="The Broad Institute Genome Sequencing Center for Infectious Disease"/>
            <person name="Wu L."/>
            <person name="Ma J."/>
        </authorList>
    </citation>
    <scope>NUCLEOTIDE SEQUENCE [LARGE SCALE GENOMIC DNA]</scope>
    <source>
        <strain evidence="2">CCUG 62215</strain>
    </source>
</reference>
<dbReference type="EMBL" id="JBHTJL010000009">
    <property type="protein sequence ID" value="MFD1063182.1"/>
    <property type="molecule type" value="Genomic_DNA"/>
</dbReference>
<dbReference type="Proteomes" id="UP001597013">
    <property type="component" value="Unassembled WGS sequence"/>
</dbReference>
<accession>A0ABW3N661</accession>
<keyword evidence="2" id="KW-1185">Reference proteome</keyword>
<gene>
    <name evidence="1" type="ORF">ACFQ1Q_07975</name>
</gene>
<protein>
    <submittedName>
        <fullName evidence="1">Uncharacterized protein</fullName>
    </submittedName>
</protein>
<evidence type="ECO:0000313" key="2">
    <source>
        <dbReference type="Proteomes" id="UP001597013"/>
    </source>
</evidence>
<sequence length="251" mass="27336">MQKSLFKNINYIILILTLVTSFITNAQEVRVIDNKGTIQQIRNNQVTTSATAPINPLEGDVWYDTSGNTTVTKTYDGTSWVANFTNVYTGFFIIDNTTLTTTGTYSQSITSLPFQPSQITFVAHTNIGSFNINDDNATGNNNTNLLENTAGTMNGFARNDSGTINQAVIFIGAHGNSINDISRYSNNTQCIGLRYTTQNGDNNGVISASLSTFDTNGFTINVTYTEGTFGNAGVQDDILDESVIVLYTAYR</sequence>
<name>A0ABW3N661_9FLAO</name>